<dbReference type="STRING" id="1379870.SD10_07570"/>
<evidence type="ECO:0000313" key="6">
    <source>
        <dbReference type="Proteomes" id="UP000033054"/>
    </source>
</evidence>
<dbReference type="KEGG" id="srd:SD10_07570"/>
<keyword evidence="6" id="KW-1185">Reference proteome</keyword>
<dbReference type="InterPro" id="IPR001173">
    <property type="entry name" value="Glyco_trans_2-like"/>
</dbReference>
<dbReference type="Gene3D" id="3.90.550.10">
    <property type="entry name" value="Spore Coat Polysaccharide Biosynthesis Protein SpsA, Chain A"/>
    <property type="match status" value="1"/>
</dbReference>
<dbReference type="RefSeq" id="WP_046376385.1">
    <property type="nucleotide sequence ID" value="NZ_CP010429.1"/>
</dbReference>
<evidence type="ECO:0000259" key="4">
    <source>
        <dbReference type="Pfam" id="PF00535"/>
    </source>
</evidence>
<dbReference type="PANTHER" id="PTHR43179">
    <property type="entry name" value="RHAMNOSYLTRANSFERASE WBBL"/>
    <property type="match status" value="1"/>
</dbReference>
<dbReference type="SUPFAM" id="SSF53448">
    <property type="entry name" value="Nucleotide-diphospho-sugar transferases"/>
    <property type="match status" value="1"/>
</dbReference>
<dbReference type="Proteomes" id="UP000033054">
    <property type="component" value="Chromosome"/>
</dbReference>
<accession>A0A0E3ZTV1</accession>
<dbReference type="InterPro" id="IPR029044">
    <property type="entry name" value="Nucleotide-diphossugar_trans"/>
</dbReference>
<proteinExistence type="inferred from homology"/>
<dbReference type="HOGENOM" id="CLU_060110_0_0_10"/>
<organism evidence="5 6">
    <name type="scientific">Spirosoma radiotolerans</name>
    <dbReference type="NCBI Taxonomy" id="1379870"/>
    <lineage>
        <taxon>Bacteria</taxon>
        <taxon>Pseudomonadati</taxon>
        <taxon>Bacteroidota</taxon>
        <taxon>Cytophagia</taxon>
        <taxon>Cytophagales</taxon>
        <taxon>Cytophagaceae</taxon>
        <taxon>Spirosoma</taxon>
    </lineage>
</organism>
<comment type="similarity">
    <text evidence="1">Belongs to the glycosyltransferase 2 family.</text>
</comment>
<dbReference type="PANTHER" id="PTHR43179:SF12">
    <property type="entry name" value="GALACTOFURANOSYLTRANSFERASE GLFT2"/>
    <property type="match status" value="1"/>
</dbReference>
<protein>
    <submittedName>
        <fullName evidence="5">Glycosyl transferase family 2</fullName>
    </submittedName>
</protein>
<dbReference type="PATRIC" id="fig|1379870.5.peg.1643"/>
<keyword evidence="3 5" id="KW-0808">Transferase</keyword>
<dbReference type="EMBL" id="CP010429">
    <property type="protein sequence ID" value="AKD54785.1"/>
    <property type="molecule type" value="Genomic_DNA"/>
</dbReference>
<reference evidence="5 6" key="1">
    <citation type="journal article" date="2014" name="Curr. Microbiol.">
        <title>Spirosoma radiotolerans sp. nov., a gamma-radiation-resistant bacterium isolated from gamma ray-irradiated soil.</title>
        <authorList>
            <person name="Lee J.J."/>
            <person name="Srinivasan S."/>
            <person name="Lim S."/>
            <person name="Joe M."/>
            <person name="Im S."/>
            <person name="Bae S.I."/>
            <person name="Park K.R."/>
            <person name="Han J.H."/>
            <person name="Park S.H."/>
            <person name="Joo B.M."/>
            <person name="Park S.J."/>
            <person name="Kim M.K."/>
        </authorList>
    </citation>
    <scope>NUCLEOTIDE SEQUENCE [LARGE SCALE GENOMIC DNA]</scope>
    <source>
        <strain evidence="5 6">DG5A</strain>
    </source>
</reference>
<dbReference type="Pfam" id="PF00535">
    <property type="entry name" value="Glycos_transf_2"/>
    <property type="match status" value="1"/>
</dbReference>
<dbReference type="GO" id="GO:0016757">
    <property type="term" value="F:glycosyltransferase activity"/>
    <property type="evidence" value="ECO:0007669"/>
    <property type="project" value="UniProtKB-KW"/>
</dbReference>
<sequence>MEDITIVIVTRNRIDTLLWTLDKLTNLPQKPPIIVVDNASTDGTPDRVKAVYPQVTVLALDQNKWCAARNDGVELAKTSLVSFCDDDSFWEPDALTKAATYFRKYPHLGVLASKILIGESQEVDGVCDAMKNSPLTDPRPLPGPAVLGFVCCAVVVRREAYLSVGGFDSRFAIAGEERMFSVDMRTKGWSLAYADDMVAHHYPSPLRNIAQRTRHITRDTLWYYWLRRPAYYAFRHTTLIFKQMAADINVRKGFWDALKSAPSILVDREVVPQPIEEQILKIESFY</sequence>
<evidence type="ECO:0000256" key="2">
    <source>
        <dbReference type="ARBA" id="ARBA00022676"/>
    </source>
</evidence>
<name>A0A0E3ZTV1_9BACT</name>
<gene>
    <name evidence="5" type="ORF">SD10_07570</name>
</gene>
<evidence type="ECO:0000256" key="3">
    <source>
        <dbReference type="ARBA" id="ARBA00022679"/>
    </source>
</evidence>
<keyword evidence="2" id="KW-0328">Glycosyltransferase</keyword>
<dbReference type="AlphaFoldDB" id="A0A0E3ZTV1"/>
<dbReference type="OrthoDB" id="786280at2"/>
<feature type="domain" description="Glycosyltransferase 2-like" evidence="4">
    <location>
        <begin position="5"/>
        <end position="161"/>
    </location>
</feature>
<evidence type="ECO:0000313" key="5">
    <source>
        <dbReference type="EMBL" id="AKD54785.1"/>
    </source>
</evidence>
<evidence type="ECO:0000256" key="1">
    <source>
        <dbReference type="ARBA" id="ARBA00006739"/>
    </source>
</evidence>